<keyword evidence="3" id="KW-1003">Cell membrane</keyword>
<comment type="caution">
    <text evidence="10">The sequence shown here is derived from an EMBL/GenBank/DDBJ whole genome shotgun (WGS) entry which is preliminary data.</text>
</comment>
<feature type="transmembrane region" description="Helical" evidence="8">
    <location>
        <begin position="360"/>
        <end position="386"/>
    </location>
</feature>
<keyword evidence="2" id="KW-0813">Transport</keyword>
<accession>A0A8J3Z3X7</accession>
<feature type="transmembrane region" description="Helical" evidence="8">
    <location>
        <begin position="232"/>
        <end position="249"/>
    </location>
</feature>
<feature type="transmembrane region" description="Helical" evidence="8">
    <location>
        <begin position="112"/>
        <end position="129"/>
    </location>
</feature>
<dbReference type="PANTHER" id="PTHR42718">
    <property type="entry name" value="MAJOR FACILITATOR SUPERFAMILY MULTIDRUG TRANSPORTER MFSC"/>
    <property type="match status" value="1"/>
</dbReference>
<dbReference type="GO" id="GO:0005886">
    <property type="term" value="C:plasma membrane"/>
    <property type="evidence" value="ECO:0007669"/>
    <property type="project" value="UniProtKB-SubCell"/>
</dbReference>
<proteinExistence type="predicted"/>
<dbReference type="Pfam" id="PF07690">
    <property type="entry name" value="MFS_1"/>
    <property type="match status" value="1"/>
</dbReference>
<feature type="compositionally biased region" description="Pro residues" evidence="7">
    <location>
        <begin position="512"/>
        <end position="524"/>
    </location>
</feature>
<feature type="transmembrane region" description="Helical" evidence="8">
    <location>
        <begin position="167"/>
        <end position="191"/>
    </location>
</feature>
<feature type="transmembrane region" description="Helical" evidence="8">
    <location>
        <begin position="203"/>
        <end position="220"/>
    </location>
</feature>
<keyword evidence="6 8" id="KW-0472">Membrane</keyword>
<keyword evidence="5 8" id="KW-1133">Transmembrane helix</keyword>
<dbReference type="CDD" id="cd17321">
    <property type="entry name" value="MFS_MMR_MDR_like"/>
    <property type="match status" value="1"/>
</dbReference>
<dbReference type="GO" id="GO:0022857">
    <property type="term" value="F:transmembrane transporter activity"/>
    <property type="evidence" value="ECO:0007669"/>
    <property type="project" value="InterPro"/>
</dbReference>
<sequence length="524" mass="52461">MSTVDPQVGARPRTWLALAVLCLPTMLAVVDLNVLFLALPRLSADLNAGGSAQLWIMDVYGFMIAGFLVTMGSLGDRIGYRKVLLAGAAVFVVASVVGACADSVAVLIGARAVLGVAGATVMPSVLALIRNLFTDPRQLGTAYGIWGTSIMVGVVVGPSIGGLLLGAFWWGAALLIGVPVMGLLLVAGPFLLPESPGGGGGRLDPLSVVLSLAAILPFVYGLKEIARGGPDLPAVAAVVAGLVFAALFVTRQRRLDNPLLDLRLFANREVRGGLSLAFVLAFSMAGVGLLVTQYLQVVKGLSPLAVGLWMLPPSLAMIVAGNVGPALARTVRPAYIFSAGLVLAAVGAVAITRIGPAAGVGWLVAALFVLYVGSSPIGVMTNTIIMGSAPPEKAGSAGSLTSTSGELGLALGVAVFGSIATAAFRDRVAVPAGVPADLATTAGDSVHGALTVAGRVPGPAGTQLLDSAQAAFTGGMHTVLAVVAVLFAALAVVSIVTLRHLPASGSADAAPAPAPAPEPVPAAA</sequence>
<feature type="region of interest" description="Disordered" evidence="7">
    <location>
        <begin position="505"/>
        <end position="524"/>
    </location>
</feature>
<feature type="transmembrane region" description="Helical" evidence="8">
    <location>
        <begin position="15"/>
        <end position="40"/>
    </location>
</feature>
<comment type="subcellular location">
    <subcellularLocation>
        <location evidence="1">Cell membrane</location>
        <topology evidence="1">Multi-pass membrane protein</topology>
    </subcellularLocation>
</comment>
<feature type="transmembrane region" description="Helical" evidence="8">
    <location>
        <begin position="141"/>
        <end position="161"/>
    </location>
</feature>
<feature type="transmembrane region" description="Helical" evidence="8">
    <location>
        <begin position="52"/>
        <end position="71"/>
    </location>
</feature>
<dbReference type="EMBL" id="BOPG01000028">
    <property type="protein sequence ID" value="GIJ57061.1"/>
    <property type="molecule type" value="Genomic_DNA"/>
</dbReference>
<evidence type="ECO:0000256" key="7">
    <source>
        <dbReference type="SAM" id="MobiDB-lite"/>
    </source>
</evidence>
<dbReference type="Proteomes" id="UP000612585">
    <property type="component" value="Unassembled WGS sequence"/>
</dbReference>
<feature type="domain" description="Major facilitator superfamily (MFS) profile" evidence="9">
    <location>
        <begin position="17"/>
        <end position="506"/>
    </location>
</feature>
<dbReference type="PROSITE" id="PS50850">
    <property type="entry name" value="MFS"/>
    <property type="match status" value="1"/>
</dbReference>
<dbReference type="Gene3D" id="1.20.1720.10">
    <property type="entry name" value="Multidrug resistance protein D"/>
    <property type="match status" value="1"/>
</dbReference>
<dbReference type="SUPFAM" id="SSF103473">
    <property type="entry name" value="MFS general substrate transporter"/>
    <property type="match status" value="1"/>
</dbReference>
<dbReference type="RefSeq" id="WP_203996121.1">
    <property type="nucleotide sequence ID" value="NZ_BOPG01000028.1"/>
</dbReference>
<feature type="transmembrane region" description="Helical" evidence="8">
    <location>
        <begin position="301"/>
        <end position="323"/>
    </location>
</feature>
<dbReference type="InterPro" id="IPR020846">
    <property type="entry name" value="MFS_dom"/>
</dbReference>
<reference evidence="10" key="1">
    <citation type="submission" date="2021-01" db="EMBL/GenBank/DDBJ databases">
        <title>Whole genome shotgun sequence of Virgisporangium aurantiacum NBRC 16421.</title>
        <authorList>
            <person name="Komaki H."/>
            <person name="Tamura T."/>
        </authorList>
    </citation>
    <scope>NUCLEOTIDE SEQUENCE</scope>
    <source>
        <strain evidence="10">NBRC 16421</strain>
    </source>
</reference>
<organism evidence="10 11">
    <name type="scientific">Virgisporangium aurantiacum</name>
    <dbReference type="NCBI Taxonomy" id="175570"/>
    <lineage>
        <taxon>Bacteria</taxon>
        <taxon>Bacillati</taxon>
        <taxon>Actinomycetota</taxon>
        <taxon>Actinomycetes</taxon>
        <taxon>Micromonosporales</taxon>
        <taxon>Micromonosporaceae</taxon>
        <taxon>Virgisporangium</taxon>
    </lineage>
</organism>
<keyword evidence="4 8" id="KW-0812">Transmembrane</keyword>
<keyword evidence="11" id="KW-1185">Reference proteome</keyword>
<evidence type="ECO:0000256" key="8">
    <source>
        <dbReference type="SAM" id="Phobius"/>
    </source>
</evidence>
<evidence type="ECO:0000259" key="9">
    <source>
        <dbReference type="PROSITE" id="PS50850"/>
    </source>
</evidence>
<evidence type="ECO:0000256" key="5">
    <source>
        <dbReference type="ARBA" id="ARBA00022989"/>
    </source>
</evidence>
<dbReference type="AlphaFoldDB" id="A0A8J3Z3X7"/>
<evidence type="ECO:0000256" key="1">
    <source>
        <dbReference type="ARBA" id="ARBA00004651"/>
    </source>
</evidence>
<evidence type="ECO:0000256" key="6">
    <source>
        <dbReference type="ARBA" id="ARBA00023136"/>
    </source>
</evidence>
<name>A0A8J3Z3X7_9ACTN</name>
<feature type="transmembrane region" description="Helical" evidence="8">
    <location>
        <begin position="335"/>
        <end position="354"/>
    </location>
</feature>
<feature type="transmembrane region" description="Helical" evidence="8">
    <location>
        <begin position="270"/>
        <end position="295"/>
    </location>
</feature>
<evidence type="ECO:0000256" key="3">
    <source>
        <dbReference type="ARBA" id="ARBA00022475"/>
    </source>
</evidence>
<feature type="transmembrane region" description="Helical" evidence="8">
    <location>
        <begin position="83"/>
        <end position="106"/>
    </location>
</feature>
<dbReference type="InterPro" id="IPR011701">
    <property type="entry name" value="MFS"/>
</dbReference>
<evidence type="ECO:0000256" key="4">
    <source>
        <dbReference type="ARBA" id="ARBA00022692"/>
    </source>
</evidence>
<protein>
    <submittedName>
        <fullName evidence="10">MFS transporter</fullName>
    </submittedName>
</protein>
<dbReference type="PANTHER" id="PTHR42718:SF47">
    <property type="entry name" value="METHYL VIOLOGEN RESISTANCE PROTEIN SMVA"/>
    <property type="match status" value="1"/>
</dbReference>
<evidence type="ECO:0000313" key="10">
    <source>
        <dbReference type="EMBL" id="GIJ57061.1"/>
    </source>
</evidence>
<evidence type="ECO:0000313" key="11">
    <source>
        <dbReference type="Proteomes" id="UP000612585"/>
    </source>
</evidence>
<dbReference type="Gene3D" id="1.20.1250.20">
    <property type="entry name" value="MFS general substrate transporter like domains"/>
    <property type="match status" value="1"/>
</dbReference>
<gene>
    <name evidence="10" type="ORF">Vau01_045770</name>
</gene>
<dbReference type="InterPro" id="IPR036259">
    <property type="entry name" value="MFS_trans_sf"/>
</dbReference>
<feature type="transmembrane region" description="Helical" evidence="8">
    <location>
        <begin position="479"/>
        <end position="498"/>
    </location>
</feature>
<dbReference type="PRINTS" id="PR01036">
    <property type="entry name" value="TCRTETB"/>
</dbReference>
<evidence type="ECO:0000256" key="2">
    <source>
        <dbReference type="ARBA" id="ARBA00022448"/>
    </source>
</evidence>